<protein>
    <submittedName>
        <fullName evidence="2">Uncharacterized protein</fullName>
    </submittedName>
</protein>
<dbReference type="EMBL" id="LR798238">
    <property type="protein sequence ID" value="CAB5212527.1"/>
    <property type="molecule type" value="Genomic_DNA"/>
</dbReference>
<sequence>MQNQNVDKWLVFWTVVVGAFFLYTFLKWWYCL</sequence>
<reference evidence="2" key="1">
    <citation type="submission" date="2020-05" db="EMBL/GenBank/DDBJ databases">
        <authorList>
            <person name="Chiriac C."/>
            <person name="Salcher M."/>
            <person name="Ghai R."/>
            <person name="Kavagutti S V."/>
        </authorList>
    </citation>
    <scope>NUCLEOTIDE SEQUENCE</scope>
</reference>
<evidence type="ECO:0000256" key="1">
    <source>
        <dbReference type="SAM" id="Phobius"/>
    </source>
</evidence>
<keyword evidence="1" id="KW-0472">Membrane</keyword>
<keyword evidence="1" id="KW-0812">Transmembrane</keyword>
<name>A0A6J7WMC1_9CAUD</name>
<gene>
    <name evidence="2" type="ORF">UFOVP194_25</name>
</gene>
<proteinExistence type="predicted"/>
<accession>A0A6J7WMC1</accession>
<evidence type="ECO:0000313" key="2">
    <source>
        <dbReference type="EMBL" id="CAB5212527.1"/>
    </source>
</evidence>
<organism evidence="2">
    <name type="scientific">uncultured Caudovirales phage</name>
    <dbReference type="NCBI Taxonomy" id="2100421"/>
    <lineage>
        <taxon>Viruses</taxon>
        <taxon>Duplodnaviria</taxon>
        <taxon>Heunggongvirae</taxon>
        <taxon>Uroviricota</taxon>
        <taxon>Caudoviricetes</taxon>
        <taxon>Peduoviridae</taxon>
        <taxon>Maltschvirus</taxon>
        <taxon>Maltschvirus maltsch</taxon>
    </lineage>
</organism>
<keyword evidence="1" id="KW-1133">Transmembrane helix</keyword>
<feature type="transmembrane region" description="Helical" evidence="1">
    <location>
        <begin position="9"/>
        <end position="30"/>
    </location>
</feature>